<dbReference type="EMBL" id="LZPO01076504">
    <property type="protein sequence ID" value="OBS67912.1"/>
    <property type="molecule type" value="Genomic_DNA"/>
</dbReference>
<dbReference type="AlphaFoldDB" id="A0A1A6GRC3"/>
<evidence type="ECO:0000313" key="2">
    <source>
        <dbReference type="Proteomes" id="UP000092124"/>
    </source>
</evidence>
<reference evidence="1 2" key="1">
    <citation type="submission" date="2016-06" db="EMBL/GenBank/DDBJ databases">
        <title>The Draft Genome Sequence and Annotation of the Desert Woodrat Neotoma lepida.</title>
        <authorList>
            <person name="Campbell M."/>
            <person name="Oakeson K.F."/>
            <person name="Yandell M."/>
            <person name="Halpert J.R."/>
            <person name="Dearing D."/>
        </authorList>
    </citation>
    <scope>NUCLEOTIDE SEQUENCE [LARGE SCALE GENOMIC DNA]</scope>
    <source>
        <strain evidence="1">417</strain>
        <tissue evidence="1">Liver</tissue>
    </source>
</reference>
<evidence type="ECO:0000313" key="1">
    <source>
        <dbReference type="EMBL" id="OBS67912.1"/>
    </source>
</evidence>
<sequence length="72" mass="8235">MRPEKARIILNHCVWDMSGNIGLRLSQTIQTHHKTARHRKLEGFHLTISTTVLLLPTQNFQRAPFLGTDCAL</sequence>
<organism evidence="1 2">
    <name type="scientific">Neotoma lepida</name>
    <name type="common">Desert woodrat</name>
    <dbReference type="NCBI Taxonomy" id="56216"/>
    <lineage>
        <taxon>Eukaryota</taxon>
        <taxon>Metazoa</taxon>
        <taxon>Chordata</taxon>
        <taxon>Craniata</taxon>
        <taxon>Vertebrata</taxon>
        <taxon>Euteleostomi</taxon>
        <taxon>Mammalia</taxon>
        <taxon>Eutheria</taxon>
        <taxon>Euarchontoglires</taxon>
        <taxon>Glires</taxon>
        <taxon>Rodentia</taxon>
        <taxon>Myomorpha</taxon>
        <taxon>Muroidea</taxon>
        <taxon>Cricetidae</taxon>
        <taxon>Neotominae</taxon>
        <taxon>Neotoma</taxon>
    </lineage>
</organism>
<name>A0A1A6GRC3_NEOLE</name>
<accession>A0A1A6GRC3</accession>
<keyword evidence="2" id="KW-1185">Reference proteome</keyword>
<protein>
    <submittedName>
        <fullName evidence="1">Uncharacterized protein</fullName>
    </submittedName>
</protein>
<comment type="caution">
    <text evidence="1">The sequence shown here is derived from an EMBL/GenBank/DDBJ whole genome shotgun (WGS) entry which is preliminary data.</text>
</comment>
<proteinExistence type="predicted"/>
<dbReference type="Proteomes" id="UP000092124">
    <property type="component" value="Unassembled WGS sequence"/>
</dbReference>
<gene>
    <name evidence="1" type="ORF">A6R68_03546</name>
</gene>